<gene>
    <name evidence="2" type="ORF">GPM918_LOCUS19159</name>
    <name evidence="1" type="ORF">OVA965_LOCUS14566</name>
    <name evidence="4" type="ORF">SRO942_LOCUS19156</name>
    <name evidence="3" type="ORF">TMI583_LOCUS14569</name>
</gene>
<comment type="caution">
    <text evidence="2">The sequence shown here is derived from an EMBL/GenBank/DDBJ whole genome shotgun (WGS) entry which is preliminary data.</text>
</comment>
<dbReference type="SUPFAM" id="SSF48452">
    <property type="entry name" value="TPR-like"/>
    <property type="match status" value="1"/>
</dbReference>
<accession>A0A814PRJ7</accession>
<dbReference type="AlphaFoldDB" id="A0A814PRJ7"/>
<dbReference type="Gene3D" id="1.25.40.10">
    <property type="entry name" value="Tetratricopeptide repeat domain"/>
    <property type="match status" value="1"/>
</dbReference>
<dbReference type="Proteomes" id="UP000682733">
    <property type="component" value="Unassembled WGS sequence"/>
</dbReference>
<dbReference type="Proteomes" id="UP000677228">
    <property type="component" value="Unassembled WGS sequence"/>
</dbReference>
<dbReference type="Gene3D" id="1.20.58.320">
    <property type="entry name" value="TPR-like"/>
    <property type="match status" value="1"/>
</dbReference>
<organism evidence="2 5">
    <name type="scientific">Didymodactylos carnosus</name>
    <dbReference type="NCBI Taxonomy" id="1234261"/>
    <lineage>
        <taxon>Eukaryota</taxon>
        <taxon>Metazoa</taxon>
        <taxon>Spiralia</taxon>
        <taxon>Gnathifera</taxon>
        <taxon>Rotifera</taxon>
        <taxon>Eurotatoria</taxon>
        <taxon>Bdelloidea</taxon>
        <taxon>Philodinida</taxon>
        <taxon>Philodinidae</taxon>
        <taxon>Didymodactylos</taxon>
    </lineage>
</organism>
<evidence type="ECO:0000313" key="1">
    <source>
        <dbReference type="EMBL" id="CAF1001153.1"/>
    </source>
</evidence>
<dbReference type="EMBL" id="CAJNOK010006350">
    <property type="protein sequence ID" value="CAF1001153.1"/>
    <property type="molecule type" value="Genomic_DNA"/>
</dbReference>
<dbReference type="InterPro" id="IPR011990">
    <property type="entry name" value="TPR-like_helical_dom_sf"/>
</dbReference>
<reference evidence="2" key="1">
    <citation type="submission" date="2021-02" db="EMBL/GenBank/DDBJ databases">
        <authorList>
            <person name="Nowell W R."/>
        </authorList>
    </citation>
    <scope>NUCLEOTIDE SEQUENCE</scope>
</reference>
<proteinExistence type="predicted"/>
<dbReference type="Proteomes" id="UP000663829">
    <property type="component" value="Unassembled WGS sequence"/>
</dbReference>
<keyword evidence="5" id="KW-1185">Reference proteome</keyword>
<dbReference type="InterPro" id="IPR010323">
    <property type="entry name" value="DUF924"/>
</dbReference>
<dbReference type="EMBL" id="CAJOBA010006357">
    <property type="protein sequence ID" value="CAF3770527.1"/>
    <property type="molecule type" value="Genomic_DNA"/>
</dbReference>
<evidence type="ECO:0000313" key="3">
    <source>
        <dbReference type="EMBL" id="CAF3770527.1"/>
    </source>
</evidence>
<sequence>MSEQINDNSILYQLVNEWYGALNIRKPLSSGHLSNQWLNLWFAKGEQQIIVDKKLLYYRSAIDNNLNYKPTSIIESMGMIILYDQITRNIFRGSDMAYKYDEIARNIALDLVKNYEQLPIQLQITIVICLIHSENIDHHLLVKNLIENYISKSQYIDQNVLSSLNGIAKNHFERISLFARIPERNQFLNRTSTEQEIAFMNAVNKGSL</sequence>
<dbReference type="EMBL" id="CAJOBC010005725">
    <property type="protein sequence ID" value="CAF3873951.1"/>
    <property type="molecule type" value="Genomic_DNA"/>
</dbReference>
<dbReference type="Pfam" id="PF06041">
    <property type="entry name" value="DUF924"/>
    <property type="match status" value="1"/>
</dbReference>
<evidence type="ECO:0000313" key="2">
    <source>
        <dbReference type="EMBL" id="CAF1109454.1"/>
    </source>
</evidence>
<protein>
    <recommendedName>
        <fullName evidence="6">DUF924 domain-containing protein</fullName>
    </recommendedName>
</protein>
<evidence type="ECO:0008006" key="6">
    <source>
        <dbReference type="Google" id="ProtNLM"/>
    </source>
</evidence>
<evidence type="ECO:0000313" key="5">
    <source>
        <dbReference type="Proteomes" id="UP000663829"/>
    </source>
</evidence>
<dbReference type="OrthoDB" id="414698at2759"/>
<dbReference type="Proteomes" id="UP000681722">
    <property type="component" value="Unassembled WGS sequence"/>
</dbReference>
<name>A0A814PRJ7_9BILA</name>
<evidence type="ECO:0000313" key="4">
    <source>
        <dbReference type="EMBL" id="CAF3873951.1"/>
    </source>
</evidence>
<dbReference type="EMBL" id="CAJNOQ010005725">
    <property type="protein sequence ID" value="CAF1109454.1"/>
    <property type="molecule type" value="Genomic_DNA"/>
</dbReference>